<dbReference type="EMBL" id="JBHSPA010000023">
    <property type="protein sequence ID" value="MFC5826110.1"/>
    <property type="molecule type" value="Genomic_DNA"/>
</dbReference>
<dbReference type="RefSeq" id="WP_379515616.1">
    <property type="nucleotide sequence ID" value="NZ_JBHSPA010000023.1"/>
</dbReference>
<comment type="caution">
    <text evidence="2">The sequence shown here is derived from an EMBL/GenBank/DDBJ whole genome shotgun (WGS) entry which is preliminary data.</text>
</comment>
<reference evidence="3" key="1">
    <citation type="journal article" date="2019" name="Int. J. Syst. Evol. Microbiol.">
        <title>The Global Catalogue of Microorganisms (GCM) 10K type strain sequencing project: providing services to taxonomists for standard genome sequencing and annotation.</title>
        <authorList>
            <consortium name="The Broad Institute Genomics Platform"/>
            <consortium name="The Broad Institute Genome Sequencing Center for Infectious Disease"/>
            <person name="Wu L."/>
            <person name="Ma J."/>
        </authorList>
    </citation>
    <scope>NUCLEOTIDE SEQUENCE [LARGE SCALE GENOMIC DNA]</scope>
    <source>
        <strain evidence="3">CCUG 53903</strain>
    </source>
</reference>
<evidence type="ECO:0000256" key="1">
    <source>
        <dbReference type="SAM" id="MobiDB-lite"/>
    </source>
</evidence>
<evidence type="ECO:0000313" key="3">
    <source>
        <dbReference type="Proteomes" id="UP001596058"/>
    </source>
</evidence>
<dbReference type="InterPro" id="IPR029058">
    <property type="entry name" value="AB_hydrolase_fold"/>
</dbReference>
<accession>A0ABW1CMI8</accession>
<protein>
    <submittedName>
        <fullName evidence="2">Uncharacterized protein</fullName>
    </submittedName>
</protein>
<name>A0ABW1CMI8_9ACTN</name>
<proteinExistence type="predicted"/>
<feature type="region of interest" description="Disordered" evidence="1">
    <location>
        <begin position="81"/>
        <end position="101"/>
    </location>
</feature>
<keyword evidence="3" id="KW-1185">Reference proteome</keyword>
<gene>
    <name evidence="2" type="ORF">ACFPZ3_19765</name>
</gene>
<evidence type="ECO:0000313" key="2">
    <source>
        <dbReference type="EMBL" id="MFC5826110.1"/>
    </source>
</evidence>
<dbReference type="Proteomes" id="UP001596058">
    <property type="component" value="Unassembled WGS sequence"/>
</dbReference>
<organism evidence="2 3">
    <name type="scientific">Nonomuraea insulae</name>
    <dbReference type="NCBI Taxonomy" id="1616787"/>
    <lineage>
        <taxon>Bacteria</taxon>
        <taxon>Bacillati</taxon>
        <taxon>Actinomycetota</taxon>
        <taxon>Actinomycetes</taxon>
        <taxon>Streptosporangiales</taxon>
        <taxon>Streptosporangiaceae</taxon>
        <taxon>Nonomuraea</taxon>
    </lineage>
</organism>
<dbReference type="Gene3D" id="3.40.50.1820">
    <property type="entry name" value="alpha/beta hydrolase"/>
    <property type="match status" value="1"/>
</dbReference>
<sequence length="101" mass="10744">MTAGKLDRTLTCVACETVENAPSDEAEWKRWLTVAGSGHFTFIGLPILGGQAGITDPTAPLSGEIITSYVGAFFDQHLHGEHRPLLDGPSPANPEVAFQNP</sequence>